<dbReference type="AlphaFoldDB" id="A0A1A8GUV6"/>
<dbReference type="PANTHER" id="PTHR10083">
    <property type="entry name" value="KUNITZ-TYPE PROTEASE INHIBITOR-RELATED"/>
    <property type="match status" value="1"/>
</dbReference>
<dbReference type="Pfam" id="PF00014">
    <property type="entry name" value="Kunitz_BPTI"/>
    <property type="match status" value="1"/>
</dbReference>
<keyword evidence="3" id="KW-1015">Disulfide bond</keyword>
<dbReference type="PANTHER" id="PTHR10083:SF328">
    <property type="entry name" value="TISSUE FACTOR PATHWAY INHIBITOR"/>
    <property type="match status" value="1"/>
</dbReference>
<dbReference type="InterPro" id="IPR036880">
    <property type="entry name" value="Kunitz_BPTI_sf"/>
</dbReference>
<dbReference type="SMART" id="SM00131">
    <property type="entry name" value="KU"/>
    <property type="match status" value="1"/>
</dbReference>
<dbReference type="GO" id="GO:0004867">
    <property type="term" value="F:serine-type endopeptidase inhibitor activity"/>
    <property type="evidence" value="ECO:0007669"/>
    <property type="project" value="UniProtKB-KW"/>
</dbReference>
<keyword evidence="1" id="KW-0646">Protease inhibitor</keyword>
<proteinExistence type="predicted"/>
<dbReference type="PROSITE" id="PS50279">
    <property type="entry name" value="BPTI_KUNITZ_2"/>
    <property type="match status" value="1"/>
</dbReference>
<evidence type="ECO:0000256" key="2">
    <source>
        <dbReference type="ARBA" id="ARBA00022900"/>
    </source>
</evidence>
<dbReference type="SUPFAM" id="SSF57362">
    <property type="entry name" value="BPTI-like"/>
    <property type="match status" value="1"/>
</dbReference>
<dbReference type="GO" id="GO:0005581">
    <property type="term" value="C:collagen trimer"/>
    <property type="evidence" value="ECO:0007669"/>
    <property type="project" value="UniProtKB-KW"/>
</dbReference>
<keyword evidence="2" id="KW-0722">Serine protease inhibitor</keyword>
<dbReference type="InterPro" id="IPR020901">
    <property type="entry name" value="Prtase_inh_Kunz-CS"/>
</dbReference>
<dbReference type="InterPro" id="IPR002223">
    <property type="entry name" value="Kunitz_BPTI"/>
</dbReference>
<feature type="domain" description="BPTI/Kunitz inhibitor" evidence="5">
    <location>
        <begin position="117"/>
        <end position="167"/>
    </location>
</feature>
<protein>
    <submittedName>
        <fullName evidence="6">Collagen, type VII, alpha 1</fullName>
    </submittedName>
</protein>
<dbReference type="Gene3D" id="4.10.410.10">
    <property type="entry name" value="Pancreatic trypsin inhibitor Kunitz domain"/>
    <property type="match status" value="1"/>
</dbReference>
<dbReference type="PROSITE" id="PS00280">
    <property type="entry name" value="BPTI_KUNITZ_1"/>
    <property type="match status" value="1"/>
</dbReference>
<keyword evidence="6" id="KW-0176">Collagen</keyword>
<gene>
    <name evidence="6" type="primary">COL7A1</name>
</gene>
<reference evidence="6" key="2">
    <citation type="submission" date="2016-06" db="EMBL/GenBank/DDBJ databases">
        <title>The genome of a short-lived fish provides insights into sex chromosome evolution and the genetic control of aging.</title>
        <authorList>
            <person name="Reichwald K."/>
            <person name="Felder M."/>
            <person name="Petzold A."/>
            <person name="Koch P."/>
            <person name="Groth M."/>
            <person name="Platzer M."/>
        </authorList>
    </citation>
    <scope>NUCLEOTIDE SEQUENCE</scope>
    <source>
        <tissue evidence="6">Brain</tissue>
    </source>
</reference>
<reference evidence="6" key="1">
    <citation type="submission" date="2016-05" db="EMBL/GenBank/DDBJ databases">
        <authorList>
            <person name="Lavstsen T."/>
            <person name="Jespersen J.S."/>
        </authorList>
    </citation>
    <scope>NUCLEOTIDE SEQUENCE</scope>
    <source>
        <tissue evidence="6">Brain</tissue>
    </source>
</reference>
<dbReference type="GO" id="GO:0005615">
    <property type="term" value="C:extracellular space"/>
    <property type="evidence" value="ECO:0007669"/>
    <property type="project" value="TreeGrafter"/>
</dbReference>
<dbReference type="PRINTS" id="PR00759">
    <property type="entry name" value="BASICPTASE"/>
</dbReference>
<accession>A0A1A8GUV6</accession>
<name>A0A1A8GUV6_9TELE</name>
<evidence type="ECO:0000313" key="6">
    <source>
        <dbReference type="EMBL" id="SBQ74804.1"/>
    </source>
</evidence>
<organism evidence="6">
    <name type="scientific">Nothobranchius korthausae</name>
    <dbReference type="NCBI Taxonomy" id="1143690"/>
    <lineage>
        <taxon>Eukaryota</taxon>
        <taxon>Metazoa</taxon>
        <taxon>Chordata</taxon>
        <taxon>Craniata</taxon>
        <taxon>Vertebrata</taxon>
        <taxon>Euteleostomi</taxon>
        <taxon>Actinopterygii</taxon>
        <taxon>Neopterygii</taxon>
        <taxon>Teleostei</taxon>
        <taxon>Neoteleostei</taxon>
        <taxon>Acanthomorphata</taxon>
        <taxon>Ovalentaria</taxon>
        <taxon>Atherinomorphae</taxon>
        <taxon>Cyprinodontiformes</taxon>
        <taxon>Nothobranchiidae</taxon>
        <taxon>Nothobranchius</taxon>
    </lineage>
</organism>
<sequence length="182" mass="20474">MNQHCACGGSDPDTRSQPTLRAWPTTEQQLLLKGEKGRELRVVVNTNDPDYEHIYSIEALDDPRDDLFYHATQAASADIPAAVDSQKKEKVTPLTAHLSGSVRSKRMAKGEDPVNFCLLPMDEGDCQRYTLRWYFSSQTQACRPFVYGGCKGNNNRFSQQEECEEVCIRATGEGPRLLKTTR</sequence>
<evidence type="ECO:0000256" key="4">
    <source>
        <dbReference type="SAM" id="MobiDB-lite"/>
    </source>
</evidence>
<evidence type="ECO:0000256" key="3">
    <source>
        <dbReference type="ARBA" id="ARBA00023157"/>
    </source>
</evidence>
<evidence type="ECO:0000256" key="1">
    <source>
        <dbReference type="ARBA" id="ARBA00022690"/>
    </source>
</evidence>
<feature type="region of interest" description="Disordered" evidence="4">
    <location>
        <begin position="1"/>
        <end position="20"/>
    </location>
</feature>
<evidence type="ECO:0000259" key="5">
    <source>
        <dbReference type="PROSITE" id="PS50279"/>
    </source>
</evidence>
<dbReference type="InterPro" id="IPR050098">
    <property type="entry name" value="TFPI/VKTCI-like"/>
</dbReference>
<dbReference type="EMBL" id="HAEC01006666">
    <property type="protein sequence ID" value="SBQ74804.1"/>
    <property type="molecule type" value="Transcribed_RNA"/>
</dbReference>
<dbReference type="FunFam" id="4.10.410.10:FF:000002">
    <property type="entry name" value="WAP, follistatin/kazal, immunoglobulin, kunitz and netrin domain-containing 2"/>
    <property type="match status" value="1"/>
</dbReference>